<proteinExistence type="inferred from homology"/>
<dbReference type="CDD" id="cd18126">
    <property type="entry name" value="GAPDH_I_C"/>
    <property type="match status" value="3"/>
</dbReference>
<dbReference type="NCBIfam" id="TIGR01534">
    <property type="entry name" value="GAPDH-I"/>
    <property type="match status" value="3"/>
</dbReference>
<dbReference type="InterPro" id="IPR035979">
    <property type="entry name" value="RBD_domain_sf"/>
</dbReference>
<evidence type="ECO:0000256" key="4">
    <source>
        <dbReference type="ARBA" id="ARBA00023027"/>
    </source>
</evidence>
<dbReference type="PANTHER" id="PTHR10836">
    <property type="entry name" value="GLYCERALDEHYDE 3-PHOSPHATE DEHYDROGENASE"/>
    <property type="match status" value="1"/>
</dbReference>
<feature type="compositionally biased region" description="Basic and acidic residues" evidence="7">
    <location>
        <begin position="1757"/>
        <end position="1770"/>
    </location>
</feature>
<evidence type="ECO:0000256" key="1">
    <source>
        <dbReference type="ARBA" id="ARBA00007406"/>
    </source>
</evidence>
<dbReference type="CDD" id="cd05214">
    <property type="entry name" value="GAPDH_I_N"/>
    <property type="match status" value="3"/>
</dbReference>
<dbReference type="GO" id="GO:0006096">
    <property type="term" value="P:glycolytic process"/>
    <property type="evidence" value="ECO:0007669"/>
    <property type="project" value="TreeGrafter"/>
</dbReference>
<dbReference type="PROSITE" id="PS00071">
    <property type="entry name" value="GAPDH"/>
    <property type="match status" value="3"/>
</dbReference>
<evidence type="ECO:0000259" key="9">
    <source>
        <dbReference type="PROSITE" id="PS50102"/>
    </source>
</evidence>
<comment type="caution">
    <text evidence="10">The sequence shown here is derived from an EMBL/GenBank/DDBJ whole genome shotgun (WGS) entry which is preliminary data.</text>
</comment>
<dbReference type="SUPFAM" id="SSF54928">
    <property type="entry name" value="RNA-binding domain, RBD"/>
    <property type="match status" value="1"/>
</dbReference>
<keyword evidence="8" id="KW-1133">Transmembrane helix</keyword>
<dbReference type="PANTHER" id="PTHR10836:SF76">
    <property type="entry name" value="GLYCERALDEHYDE-3-PHOSPHATE DEHYDROGENASE-RELATED"/>
    <property type="match status" value="1"/>
</dbReference>
<keyword evidence="5" id="KW-0694">RNA-binding</keyword>
<evidence type="ECO:0000313" key="11">
    <source>
        <dbReference type="Proteomes" id="UP000186817"/>
    </source>
</evidence>
<dbReference type="Gene3D" id="3.40.50.720">
    <property type="entry name" value="NAD(P)-binding Rossmann-like Domain"/>
    <property type="match status" value="3"/>
</dbReference>
<keyword evidence="8" id="KW-0812">Transmembrane</keyword>
<dbReference type="PRINTS" id="PR00078">
    <property type="entry name" value="G3PDHDRGNASE"/>
</dbReference>
<keyword evidence="4" id="KW-0520">NAD</keyword>
<dbReference type="GO" id="GO:0006006">
    <property type="term" value="P:glucose metabolic process"/>
    <property type="evidence" value="ECO:0007669"/>
    <property type="project" value="InterPro"/>
</dbReference>
<dbReference type="InterPro" id="IPR020829">
    <property type="entry name" value="GlycerAld_3-P_DH_cat"/>
</dbReference>
<dbReference type="OrthoDB" id="462140at2759"/>
<dbReference type="FunFam" id="3.30.360.10:FF:000001">
    <property type="entry name" value="Glyceraldehyde-3-phosphate dehydrogenase"/>
    <property type="match status" value="3"/>
</dbReference>
<dbReference type="GO" id="GO:0003723">
    <property type="term" value="F:RNA binding"/>
    <property type="evidence" value="ECO:0007669"/>
    <property type="project" value="UniProtKB-UniRule"/>
</dbReference>
<organism evidence="10 11">
    <name type="scientific">Symbiodinium microadriaticum</name>
    <name type="common">Dinoflagellate</name>
    <name type="synonym">Zooxanthella microadriatica</name>
    <dbReference type="NCBI Taxonomy" id="2951"/>
    <lineage>
        <taxon>Eukaryota</taxon>
        <taxon>Sar</taxon>
        <taxon>Alveolata</taxon>
        <taxon>Dinophyceae</taxon>
        <taxon>Suessiales</taxon>
        <taxon>Symbiodiniaceae</taxon>
        <taxon>Symbiodinium</taxon>
    </lineage>
</organism>
<keyword evidence="8" id="KW-0472">Membrane</keyword>
<dbReference type="GO" id="GO:0050661">
    <property type="term" value="F:NADP binding"/>
    <property type="evidence" value="ECO:0007669"/>
    <property type="project" value="InterPro"/>
</dbReference>
<evidence type="ECO:0000256" key="8">
    <source>
        <dbReference type="SAM" id="Phobius"/>
    </source>
</evidence>
<dbReference type="GO" id="GO:0051287">
    <property type="term" value="F:NAD binding"/>
    <property type="evidence" value="ECO:0007669"/>
    <property type="project" value="InterPro"/>
</dbReference>
<dbReference type="InterPro" id="IPR020830">
    <property type="entry name" value="GlycerAld_3-P_DH_AS"/>
</dbReference>
<evidence type="ECO:0000256" key="3">
    <source>
        <dbReference type="ARBA" id="ARBA00023002"/>
    </source>
</evidence>
<dbReference type="GO" id="GO:0005829">
    <property type="term" value="C:cytosol"/>
    <property type="evidence" value="ECO:0007669"/>
    <property type="project" value="TreeGrafter"/>
</dbReference>
<sequence length="2180" mass="233667">MADDQEAQRPANPRLLQSFVVLNVRGTRITTTAATLGRLALPGTFFGSFDWGSQAFANVRFGMPEALGAIRHAAAQIAPALRPLLHFLGLEWLCGLHFASSFDDGRMCSARCKEDLSRDCGVCSMDILQHLAEGAGKSSWTQLPEIALLDEQVELYGVGDEAFLLEQGGFVPLGEARCWDVPGEGDCQWSFAPQTRMVLDLGASRAVWPTVAAIKQVRKPFVAQILVIMPSTATNVAMAGVGAFAAAGALSGAFVAPAGQVQHSEPQMQRTNLRAAGYGSSQATGVGAMAGLGAVAGLAAAGVAGKRASKGRTSLQAVGVGINGFGRIGRQVARIAMKDPETELKLINASYDADYLAYMMKYDTIHGKYDGTVEVDGDSLVIDGQKVALSHTRDPAEIPFGEHGAEYVCESTGVFLTTEKVQPHLKAGAKKVIFSAPAKDDSHTIVMGVNESTYDPSMEAVSCASCTTNGLAPAVRVLQEKFGIKRGLMTTCHAMTASQPTVDGTSKKDWRGGRAGPGNIIPSSTGAAKAVAKVIPDVKGKLTGMALRVPTIDVSVVDLTVELEKETTYEEICAEMKKRSEGDMKGYLGYTDEALVSTDFETNPISCTFDSKAGIMLDPTFVKVVCWYDNEWGYSCRVVDLIKHMAKEVDEINLLLFLLSSPSSFFRFAAEHKGMVRKPFVAQILVIMPSTATNVAVAGVGAFAAAGAMSGAFVAPAGQVQHSEPQMQRTNLRAAGYGSSQATGVGAMAGLGAVAGLAAAGVAGKRASKGRTSLQAVGVGINGFGRIGRQVARIAMKDPETELKLINASYDADYLAYMMKYDTIHGKYDGTVEVDGDSLVIDGQKVALSHTRDPAEIPFGEHGAEYVCESTGVFLTTEKVQPHLKAGAKKVIFSAPAKDDSHTIVMGVNESTYDPSMEAVSCASCTTNGLAPAVRVLQEKFGIKRGLMTTCHAMTASQPTVDGTSKKDWRGGRAGPGNIIPSSTGAAKAVAKVIPDVKGKLTGMALRVPTIDVSVVDLTVELEKETTYEEICAEMKKRSEGDMKGYLGYTDEALVSTDFETNPISCTFDSKAGIMLDPTFVKVVCWYDNEWGYSCRVVDLIKHMAKEVDEINLLLFLLSSPSSFFRFAAEHKGMVRKPFVAQILVIMPSTATNVAVAGVGAFAAAGAMSGAFVAPAGQVQHSEPQMQRTNLRAAGYGSSQATGVGAMAGLGAVAGLAAAGVAGKRASKGRTSLQAVGVGINGFGRIGRQVARIAMKDPETELKLINASYDADYLAYMMKYDTIHGKYDGTVEVDGDSLVIDGQKVALSHTRDPAEIPFGEHGAEYVCESTGVFLTTEKVQPHLKAGAKKVIFSAPAKDDSHTIVMGVNESTYDPSMEAVSCASCTTNGLAPAVRVLQEKFGIKRGLMTTCHAMTASQPTVDGTSKKDWRGGRAGPGNIIPSSTGAAKAVAKVIPDVKGKLTGMALRVPTIDVSVVDLTVELEKETTYEEICAEMKKRSEGDMKGYLGYTDEALVSTDFETNPISCTFDSKAGIMLDPTFVKVVCWYDNEWGYSCRVVDLIKHMAKEVDEINLLLFLLSSPSSVFRLAAERKRVPGLKIALLVPDLLASTDAFSLDIRLEGVGEFQEARETLASAIFRIRGRESGSHASTFMVDLPVPDHRQSAFRMLRLSTTLQDRRVGCLSLQIYGDLFQNLPPELRAFPHDNFAFTAEYSKYERVGKGKTPYHGKEGSQCVSTKRRQRRLLPGVDLGGRRLLNFEVKRHSRPESRKEQSPNLRSNPFDRRPQIERVKGGVKLFVGRLPVEAPRPFLYGPVLVLCGPEPPTDAQVRSTLLSVLAGIVAGADKAVQPRASTPALYGPAWKVRIVKATAVEKHKFATGITTAITIVTSSKDGDKSVQVHAQAAPFQVDAVLCRLTLAKEFCNDKLYSEASKKPRFLPALLVGDARKHVLQTRGAVTYASEIGCLVKTSKANLDSLLNVELPVGAFLSQHRTETVPQWIPREKDVTAASYYAKAQGLAIAAQTRLVHRWFVSGAAPLWDEDELIKWTTNDLLSRAFEEYGEVLEVFLIDGRGASGARCAFVRLSRLEDAEKAIDEMHEKRVLVRGPSLVPSQVAFAKGEATRMGLDASKALIGLIKEGPGGFERPTLGWPGFQVPVARVDVLRPGEGRHFFAAAQAGELGTL</sequence>
<dbReference type="SMR" id="A0A1Q9DI01"/>
<evidence type="ECO:0000256" key="7">
    <source>
        <dbReference type="SAM" id="MobiDB-lite"/>
    </source>
</evidence>
<dbReference type="GO" id="GO:0004365">
    <property type="term" value="F:glyceraldehyde-3-phosphate dehydrogenase (NAD+) (phosphorylating) activity"/>
    <property type="evidence" value="ECO:0007669"/>
    <property type="project" value="TreeGrafter"/>
</dbReference>
<dbReference type="SMART" id="SM00846">
    <property type="entry name" value="Gp_dh_N"/>
    <property type="match status" value="3"/>
</dbReference>
<dbReference type="EMBL" id="LSRX01000527">
    <property type="protein sequence ID" value="OLP94818.1"/>
    <property type="molecule type" value="Genomic_DNA"/>
</dbReference>
<evidence type="ECO:0000313" key="10">
    <source>
        <dbReference type="EMBL" id="OLP94818.1"/>
    </source>
</evidence>
<evidence type="ECO:0000256" key="5">
    <source>
        <dbReference type="PROSITE-ProRule" id="PRU00176"/>
    </source>
</evidence>
<feature type="region of interest" description="Disordered" evidence="7">
    <location>
        <begin position="1757"/>
        <end position="1782"/>
    </location>
</feature>
<dbReference type="InterPro" id="IPR020831">
    <property type="entry name" value="GlycerAld/Erythrose_P_DH"/>
</dbReference>
<reference evidence="10 11" key="1">
    <citation type="submission" date="2016-02" db="EMBL/GenBank/DDBJ databases">
        <title>Genome analysis of coral dinoflagellate symbionts highlights evolutionary adaptations to a symbiotic lifestyle.</title>
        <authorList>
            <person name="Aranda M."/>
            <person name="Li Y."/>
            <person name="Liew Y.J."/>
            <person name="Baumgarten S."/>
            <person name="Simakov O."/>
            <person name="Wilson M."/>
            <person name="Piel J."/>
            <person name="Ashoor H."/>
            <person name="Bougouffa S."/>
            <person name="Bajic V.B."/>
            <person name="Ryu T."/>
            <person name="Ravasi T."/>
            <person name="Bayer T."/>
            <person name="Micklem G."/>
            <person name="Kim H."/>
            <person name="Bhak J."/>
            <person name="Lajeunesse T.C."/>
            <person name="Voolstra C.R."/>
        </authorList>
    </citation>
    <scope>NUCLEOTIDE SEQUENCE [LARGE SCALE GENOMIC DNA]</scope>
    <source>
        <strain evidence="10 11">CCMP2467</strain>
    </source>
</reference>
<dbReference type="Pfam" id="PF02800">
    <property type="entry name" value="Gp_dh_C"/>
    <property type="match status" value="3"/>
</dbReference>
<dbReference type="Pfam" id="PF00044">
    <property type="entry name" value="Gp_dh_N"/>
    <property type="match status" value="3"/>
</dbReference>
<dbReference type="Proteomes" id="UP000186817">
    <property type="component" value="Unassembled WGS sequence"/>
</dbReference>
<gene>
    <name evidence="10" type="primary">GAPC1</name>
    <name evidence="10" type="ORF">AK812_SmicGene23127</name>
</gene>
<keyword evidence="3" id="KW-0560">Oxidoreductase</keyword>
<dbReference type="SUPFAM" id="SSF55347">
    <property type="entry name" value="Glyceraldehyde-3-phosphate dehydrogenase-like, C-terminal domain"/>
    <property type="match status" value="3"/>
</dbReference>
<feature type="domain" description="RRM" evidence="9">
    <location>
        <begin position="2025"/>
        <end position="2106"/>
    </location>
</feature>
<dbReference type="Gene3D" id="3.30.70.330">
    <property type="match status" value="1"/>
</dbReference>
<protein>
    <submittedName>
        <fullName evidence="10">Glyceraldehyde-3-phosphate dehydrogenase, chloroplastic</fullName>
    </submittedName>
</protein>
<dbReference type="SUPFAM" id="SSF51735">
    <property type="entry name" value="NAD(P)-binding Rossmann-fold domains"/>
    <property type="match status" value="3"/>
</dbReference>
<keyword evidence="11" id="KW-1185">Reference proteome</keyword>
<name>A0A1Q9DI01_SYMMI</name>
<dbReference type="InterPro" id="IPR036291">
    <property type="entry name" value="NAD(P)-bd_dom_sf"/>
</dbReference>
<dbReference type="PROSITE" id="PS50102">
    <property type="entry name" value="RRM"/>
    <property type="match status" value="1"/>
</dbReference>
<comment type="similarity">
    <text evidence="1 6">Belongs to the glyceraldehyde-3-phosphate dehydrogenase family.</text>
</comment>
<dbReference type="InterPro" id="IPR000504">
    <property type="entry name" value="RRM_dom"/>
</dbReference>
<accession>A0A1Q9DI01</accession>
<dbReference type="InterPro" id="IPR012677">
    <property type="entry name" value="Nucleotide-bd_a/b_plait_sf"/>
</dbReference>
<dbReference type="Gene3D" id="3.30.360.10">
    <property type="entry name" value="Dihydrodipicolinate Reductase, domain 2"/>
    <property type="match status" value="3"/>
</dbReference>
<evidence type="ECO:0000256" key="2">
    <source>
        <dbReference type="ARBA" id="ARBA00011881"/>
    </source>
</evidence>
<comment type="subunit">
    <text evidence="2">Homotetramer.</text>
</comment>
<dbReference type="InterPro" id="IPR006424">
    <property type="entry name" value="Glyceraldehyde-3-P_DH_1"/>
</dbReference>
<dbReference type="Pfam" id="PF00076">
    <property type="entry name" value="RRM_1"/>
    <property type="match status" value="1"/>
</dbReference>
<dbReference type="InterPro" id="IPR020828">
    <property type="entry name" value="GlycerAld_3-P_DH_NAD(P)-bd"/>
</dbReference>
<dbReference type="FunFam" id="3.40.50.720:FF:000001">
    <property type="entry name" value="Glyceraldehyde-3-phosphate dehydrogenase"/>
    <property type="match status" value="3"/>
</dbReference>
<feature type="transmembrane region" description="Helical" evidence="8">
    <location>
        <begin position="691"/>
        <end position="715"/>
    </location>
</feature>
<evidence type="ECO:0000256" key="6">
    <source>
        <dbReference type="RuleBase" id="RU000397"/>
    </source>
</evidence>